<dbReference type="Pfam" id="PF13649">
    <property type="entry name" value="Methyltransf_25"/>
    <property type="match status" value="1"/>
</dbReference>
<dbReference type="GO" id="GO:0008168">
    <property type="term" value="F:methyltransferase activity"/>
    <property type="evidence" value="ECO:0007669"/>
    <property type="project" value="TreeGrafter"/>
</dbReference>
<dbReference type="InterPro" id="IPR050508">
    <property type="entry name" value="Methyltransf_Superfamily"/>
</dbReference>
<sequence length="230" mass="25249">MAGNTSQIPADVKERIKSSYDAIATEYNEWTVPHSAQRMQYLATVLEKLPLSDPSLQPKILELGCGCGLPVTKKLMSYPAATVIANDLSSAQIAIARKNLLDGPDDENAKRLTLIEGDMFSLAFPDDSLDLVLGFYSIIHLPRVEQTALLEKIARWLKPDGYLLANFSTVAADASINKAWIEDKGWMFWSGWGVDGTLEAIKTAGLEVVSSEVAKDTVDDSSFLWVIAKR</sequence>
<gene>
    <name evidence="2" type="ORF">KHLLAP_LOCUS13560</name>
</gene>
<organism evidence="2 3">
    <name type="scientific">Anthostomella pinea</name>
    <dbReference type="NCBI Taxonomy" id="933095"/>
    <lineage>
        <taxon>Eukaryota</taxon>
        <taxon>Fungi</taxon>
        <taxon>Dikarya</taxon>
        <taxon>Ascomycota</taxon>
        <taxon>Pezizomycotina</taxon>
        <taxon>Sordariomycetes</taxon>
        <taxon>Xylariomycetidae</taxon>
        <taxon>Xylariales</taxon>
        <taxon>Xylariaceae</taxon>
        <taxon>Anthostomella</taxon>
    </lineage>
</organism>
<comment type="caution">
    <text evidence="2">The sequence shown here is derived from an EMBL/GenBank/DDBJ whole genome shotgun (WGS) entry which is preliminary data.</text>
</comment>
<evidence type="ECO:0000313" key="2">
    <source>
        <dbReference type="EMBL" id="CAJ2513092.1"/>
    </source>
</evidence>
<dbReference type="Gene3D" id="3.40.50.150">
    <property type="entry name" value="Vaccinia Virus protein VP39"/>
    <property type="match status" value="1"/>
</dbReference>
<dbReference type="InterPro" id="IPR029063">
    <property type="entry name" value="SAM-dependent_MTases_sf"/>
</dbReference>
<keyword evidence="3" id="KW-1185">Reference proteome</keyword>
<dbReference type="CDD" id="cd02440">
    <property type="entry name" value="AdoMet_MTases"/>
    <property type="match status" value="1"/>
</dbReference>
<evidence type="ECO:0000313" key="3">
    <source>
        <dbReference type="Proteomes" id="UP001295740"/>
    </source>
</evidence>
<proteinExistence type="predicted"/>
<reference evidence="2" key="1">
    <citation type="submission" date="2023-10" db="EMBL/GenBank/DDBJ databases">
        <authorList>
            <person name="Hackl T."/>
        </authorList>
    </citation>
    <scope>NUCLEOTIDE SEQUENCE</scope>
</reference>
<dbReference type="SUPFAM" id="SSF53335">
    <property type="entry name" value="S-adenosyl-L-methionine-dependent methyltransferases"/>
    <property type="match status" value="1"/>
</dbReference>
<dbReference type="EMBL" id="CAUWAG010000020">
    <property type="protein sequence ID" value="CAJ2513092.1"/>
    <property type="molecule type" value="Genomic_DNA"/>
</dbReference>
<dbReference type="PANTHER" id="PTHR42912">
    <property type="entry name" value="METHYLTRANSFERASE"/>
    <property type="match status" value="1"/>
</dbReference>
<accession>A0AAI8VXY2</accession>
<name>A0AAI8VXY2_9PEZI</name>
<evidence type="ECO:0000259" key="1">
    <source>
        <dbReference type="Pfam" id="PF13649"/>
    </source>
</evidence>
<protein>
    <submittedName>
        <fullName evidence="2">Uu.00g012110.m01.CDS01</fullName>
    </submittedName>
</protein>
<dbReference type="AlphaFoldDB" id="A0AAI8VXY2"/>
<feature type="domain" description="Methyltransferase" evidence="1">
    <location>
        <begin position="60"/>
        <end position="161"/>
    </location>
</feature>
<dbReference type="InterPro" id="IPR041698">
    <property type="entry name" value="Methyltransf_25"/>
</dbReference>
<dbReference type="Proteomes" id="UP001295740">
    <property type="component" value="Unassembled WGS sequence"/>
</dbReference>